<reference evidence="1" key="1">
    <citation type="journal article" date="2020" name="bioRxiv">
        <title>Comparative genomics of Chlamydomonas.</title>
        <authorList>
            <person name="Craig R.J."/>
            <person name="Hasan A.R."/>
            <person name="Ness R.W."/>
            <person name="Keightley P.D."/>
        </authorList>
    </citation>
    <scope>NUCLEOTIDE SEQUENCE</scope>
    <source>
        <strain evidence="1">CCAP 11/70</strain>
    </source>
</reference>
<comment type="caution">
    <text evidence="1">The sequence shown here is derived from an EMBL/GenBank/DDBJ whole genome shotgun (WGS) entry which is preliminary data.</text>
</comment>
<dbReference type="Proteomes" id="UP000612055">
    <property type="component" value="Unassembled WGS sequence"/>
</dbReference>
<gene>
    <name evidence="1" type="ORF">HYH03_007796</name>
</gene>
<organism evidence="1 2">
    <name type="scientific">Edaphochlamys debaryana</name>
    <dbReference type="NCBI Taxonomy" id="47281"/>
    <lineage>
        <taxon>Eukaryota</taxon>
        <taxon>Viridiplantae</taxon>
        <taxon>Chlorophyta</taxon>
        <taxon>core chlorophytes</taxon>
        <taxon>Chlorophyceae</taxon>
        <taxon>CS clade</taxon>
        <taxon>Chlamydomonadales</taxon>
        <taxon>Chlamydomonadales incertae sedis</taxon>
        <taxon>Edaphochlamys</taxon>
    </lineage>
</organism>
<evidence type="ECO:0000313" key="1">
    <source>
        <dbReference type="EMBL" id="KAG2494161.1"/>
    </source>
</evidence>
<proteinExistence type="predicted"/>
<name>A0A835Y1F3_9CHLO</name>
<evidence type="ECO:0000313" key="2">
    <source>
        <dbReference type="Proteomes" id="UP000612055"/>
    </source>
</evidence>
<protein>
    <submittedName>
        <fullName evidence="1">Uncharacterized protein</fullName>
    </submittedName>
</protein>
<dbReference type="AlphaFoldDB" id="A0A835Y1F3"/>
<dbReference type="EMBL" id="JAEHOE010000033">
    <property type="protein sequence ID" value="KAG2494161.1"/>
    <property type="molecule type" value="Genomic_DNA"/>
</dbReference>
<sequence length="143" mass="15011">MGALMGESGRFDVFETVLEILRAKAEHPDVPPEKLRSVDPRLDAFLDCRGDEDERAADAAARALAQRSRKAGVGSSGPIVLAGAAEGGIGAGQRLCSVSPLDEDAPGVAMCAQLHLRQTDPLHGGLMCARTPLDPVACPRPWS</sequence>
<keyword evidence="2" id="KW-1185">Reference proteome</keyword>
<accession>A0A835Y1F3</accession>